<dbReference type="Proteomes" id="UP000027073">
    <property type="component" value="Unassembled WGS sequence"/>
</dbReference>
<sequence length="80" mass="8270">MVIYDALTDGTPGSDVPPIAFLEGPPLVISCNCTGSSLLSLDPVPAFESTKGVFSSNANVSPIALKYEGDEEADPDILTV</sequence>
<gene>
    <name evidence="1" type="ORF">PLEOSDRAFT_1090005</name>
</gene>
<dbReference type="HOGENOM" id="CLU_2590737_0_0_1"/>
<dbReference type="AlphaFoldDB" id="A0A067NEG0"/>
<accession>A0A067NEG0</accession>
<evidence type="ECO:0000313" key="2">
    <source>
        <dbReference type="Proteomes" id="UP000027073"/>
    </source>
</evidence>
<evidence type="ECO:0000313" key="1">
    <source>
        <dbReference type="EMBL" id="KDQ25320.1"/>
    </source>
</evidence>
<dbReference type="InParanoid" id="A0A067NEG0"/>
<protein>
    <submittedName>
        <fullName evidence="1">Uncharacterized protein</fullName>
    </submittedName>
</protein>
<name>A0A067NEG0_PLEO1</name>
<dbReference type="VEuPathDB" id="FungiDB:PLEOSDRAFT_1090005"/>
<proteinExistence type="predicted"/>
<organism evidence="1 2">
    <name type="scientific">Pleurotus ostreatus (strain PC15)</name>
    <name type="common">Oyster mushroom</name>
    <dbReference type="NCBI Taxonomy" id="1137138"/>
    <lineage>
        <taxon>Eukaryota</taxon>
        <taxon>Fungi</taxon>
        <taxon>Dikarya</taxon>
        <taxon>Basidiomycota</taxon>
        <taxon>Agaricomycotina</taxon>
        <taxon>Agaricomycetes</taxon>
        <taxon>Agaricomycetidae</taxon>
        <taxon>Agaricales</taxon>
        <taxon>Pleurotineae</taxon>
        <taxon>Pleurotaceae</taxon>
        <taxon>Pleurotus</taxon>
    </lineage>
</organism>
<dbReference type="EMBL" id="KL198010">
    <property type="protein sequence ID" value="KDQ25320.1"/>
    <property type="molecule type" value="Genomic_DNA"/>
</dbReference>
<reference evidence="2" key="1">
    <citation type="journal article" date="2014" name="Proc. Natl. Acad. Sci. U.S.A.">
        <title>Extensive sampling of basidiomycete genomes demonstrates inadequacy of the white-rot/brown-rot paradigm for wood decay fungi.</title>
        <authorList>
            <person name="Riley R."/>
            <person name="Salamov A.A."/>
            <person name="Brown D.W."/>
            <person name="Nagy L.G."/>
            <person name="Floudas D."/>
            <person name="Held B.W."/>
            <person name="Levasseur A."/>
            <person name="Lombard V."/>
            <person name="Morin E."/>
            <person name="Otillar R."/>
            <person name="Lindquist E.A."/>
            <person name="Sun H."/>
            <person name="LaButti K.M."/>
            <person name="Schmutz J."/>
            <person name="Jabbour D."/>
            <person name="Luo H."/>
            <person name="Baker S.E."/>
            <person name="Pisabarro A.G."/>
            <person name="Walton J.D."/>
            <person name="Blanchette R.A."/>
            <person name="Henrissat B."/>
            <person name="Martin F."/>
            <person name="Cullen D."/>
            <person name="Hibbett D.S."/>
            <person name="Grigoriev I.V."/>
        </authorList>
    </citation>
    <scope>NUCLEOTIDE SEQUENCE [LARGE SCALE GENOMIC DNA]</scope>
    <source>
        <strain evidence="2">PC15</strain>
    </source>
</reference>